<dbReference type="KEGG" id="kphy:AOZ06_29080"/>
<keyword evidence="2" id="KW-1185">Reference proteome</keyword>
<proteinExistence type="predicted"/>
<dbReference type="RefSeq" id="WP_054292310.1">
    <property type="nucleotide sequence ID" value="NZ_CP012752.1"/>
</dbReference>
<gene>
    <name evidence="1" type="ORF">AOZ06_29080</name>
</gene>
<evidence type="ECO:0000313" key="1">
    <source>
        <dbReference type="EMBL" id="ALG10407.1"/>
    </source>
</evidence>
<dbReference type="InterPro" id="IPR036291">
    <property type="entry name" value="NAD(P)-bd_dom_sf"/>
</dbReference>
<dbReference type="EMBL" id="CP012752">
    <property type="protein sequence ID" value="ALG10407.1"/>
    <property type="molecule type" value="Genomic_DNA"/>
</dbReference>
<dbReference type="AlphaFoldDB" id="A0A0N7F445"/>
<evidence type="ECO:0008006" key="3">
    <source>
        <dbReference type="Google" id="ProtNLM"/>
    </source>
</evidence>
<dbReference type="SUPFAM" id="SSF51735">
    <property type="entry name" value="NAD(P)-binding Rossmann-fold domains"/>
    <property type="match status" value="1"/>
</dbReference>
<protein>
    <recommendedName>
        <fullName evidence="3">NAD-dependent epimerase/dehydratase domain-containing protein</fullName>
    </recommendedName>
</protein>
<organism evidence="1 2">
    <name type="scientific">Kibdelosporangium phytohabitans</name>
    <dbReference type="NCBI Taxonomy" id="860235"/>
    <lineage>
        <taxon>Bacteria</taxon>
        <taxon>Bacillati</taxon>
        <taxon>Actinomycetota</taxon>
        <taxon>Actinomycetes</taxon>
        <taxon>Pseudonocardiales</taxon>
        <taxon>Pseudonocardiaceae</taxon>
        <taxon>Kibdelosporangium</taxon>
    </lineage>
</organism>
<name>A0A0N7F445_9PSEU</name>
<evidence type="ECO:0000313" key="2">
    <source>
        <dbReference type="Proteomes" id="UP000063699"/>
    </source>
</evidence>
<dbReference type="OrthoDB" id="9771302at2"/>
<reference evidence="1 2" key="1">
    <citation type="submission" date="2015-07" db="EMBL/GenBank/DDBJ databases">
        <title>Genome sequencing of Kibdelosporangium phytohabitans.</title>
        <authorList>
            <person name="Qin S."/>
            <person name="Xing K."/>
        </authorList>
    </citation>
    <scope>NUCLEOTIDE SEQUENCE [LARGE SCALE GENOMIC DNA]</scope>
    <source>
        <strain evidence="1 2">KLBMP1111</strain>
    </source>
</reference>
<sequence length="122" mass="12940">MCDIRFAVAGATGRLGCHLVAAPAERGHWVVLMSRANGVDIVTGGAKGGCLPSPHAKLAGPTVQERLDAQPLPLFQTPSQFRRDSPGPPPWVSLIPAVIRLWCEQDTQANGLRVGGQRVVGR</sequence>
<accession>A0A0N7F445</accession>
<dbReference type="Proteomes" id="UP000063699">
    <property type="component" value="Chromosome"/>
</dbReference>